<evidence type="ECO:0000259" key="6">
    <source>
        <dbReference type="PROSITE" id="PS50886"/>
    </source>
</evidence>
<dbReference type="GO" id="GO:0000049">
    <property type="term" value="F:tRNA binding"/>
    <property type="evidence" value="ECO:0007669"/>
    <property type="project" value="UniProtKB-UniRule"/>
</dbReference>
<dbReference type="Pfam" id="PF01588">
    <property type="entry name" value="tRNA_bind"/>
    <property type="match status" value="2"/>
</dbReference>
<feature type="compositionally biased region" description="Basic and acidic residues" evidence="5">
    <location>
        <begin position="110"/>
        <end position="145"/>
    </location>
</feature>
<evidence type="ECO:0000256" key="3">
    <source>
        <dbReference type="PROSITE-ProRule" id="PRU00209"/>
    </source>
</evidence>
<dbReference type="Proteomes" id="UP000838412">
    <property type="component" value="Chromosome 6"/>
</dbReference>
<dbReference type="PANTHER" id="PTHR11586">
    <property type="entry name" value="TRNA-AMINOACYLATION COFACTOR ARC1 FAMILY MEMBER"/>
    <property type="match status" value="1"/>
</dbReference>
<sequence>MTSPEVVQRLEQRAMQADEAINILKTQIQMLKQHAVTAEEQRLKKENDQLRLQVDDLKAKLTLAEIQNGVQQVYLPVRTAATEAPAAQTADPAPKAAEAKPGQKQAQKGGKGDKAAGKSEKKGEKKGGEKKKGGPPQEEKPVDVSRLDMRIGRILSVKKHPDADTLYVEEIDVGEAAPRTVVSGLVKHVSMEEMQDPIVIAMCTRLLHLILYEKRETCTQACYTICHLFQMEDRIVIAMCNLKPAKMRGITSQAMVMCASSPEKVELLDPPAGSQPGDRIAFEGYPGEPDTVLQPKKKVWESVQPDLQVTSDKVATYKGVPFTVAGKGVCTSKTMTNVGIK</sequence>
<organism evidence="7 8">
    <name type="scientific">Branchiostoma lanceolatum</name>
    <name type="common">Common lancelet</name>
    <name type="synonym">Amphioxus lanceolatum</name>
    <dbReference type="NCBI Taxonomy" id="7740"/>
    <lineage>
        <taxon>Eukaryota</taxon>
        <taxon>Metazoa</taxon>
        <taxon>Chordata</taxon>
        <taxon>Cephalochordata</taxon>
        <taxon>Leptocardii</taxon>
        <taxon>Amphioxiformes</taxon>
        <taxon>Branchiostomatidae</taxon>
        <taxon>Branchiostoma</taxon>
    </lineage>
</organism>
<feature type="coiled-coil region" evidence="4">
    <location>
        <begin position="7"/>
        <end position="67"/>
    </location>
</feature>
<evidence type="ECO:0000313" key="8">
    <source>
        <dbReference type="Proteomes" id="UP000838412"/>
    </source>
</evidence>
<keyword evidence="2 3" id="KW-0694">RNA-binding</keyword>
<feature type="compositionally biased region" description="Low complexity" evidence="5">
    <location>
        <begin position="85"/>
        <end position="108"/>
    </location>
</feature>
<reference evidence="7" key="1">
    <citation type="submission" date="2022-01" db="EMBL/GenBank/DDBJ databases">
        <authorList>
            <person name="Braso-Vives M."/>
        </authorList>
    </citation>
    <scope>NUCLEOTIDE SEQUENCE</scope>
</reference>
<dbReference type="OrthoDB" id="197206at2759"/>
<gene>
    <name evidence="7" type="primary">AIMP1</name>
    <name evidence="7" type="ORF">BLAG_LOCUS21186</name>
</gene>
<evidence type="ECO:0000256" key="4">
    <source>
        <dbReference type="SAM" id="Coils"/>
    </source>
</evidence>
<dbReference type="PROSITE" id="PS50886">
    <property type="entry name" value="TRBD"/>
    <property type="match status" value="1"/>
</dbReference>
<evidence type="ECO:0000256" key="1">
    <source>
        <dbReference type="ARBA" id="ARBA00022555"/>
    </source>
</evidence>
<dbReference type="CDD" id="cd02799">
    <property type="entry name" value="tRNA_bind_EMAP-II_like"/>
    <property type="match status" value="1"/>
</dbReference>
<keyword evidence="1 3" id="KW-0820">tRNA-binding</keyword>
<dbReference type="Gene3D" id="2.40.50.140">
    <property type="entry name" value="Nucleic acid-binding proteins"/>
    <property type="match status" value="2"/>
</dbReference>
<evidence type="ECO:0000313" key="7">
    <source>
        <dbReference type="EMBL" id="CAH1268148.1"/>
    </source>
</evidence>
<dbReference type="InterPro" id="IPR012340">
    <property type="entry name" value="NA-bd_OB-fold"/>
</dbReference>
<dbReference type="AlphaFoldDB" id="A0A8K0A3F4"/>
<proteinExistence type="predicted"/>
<evidence type="ECO:0000256" key="5">
    <source>
        <dbReference type="SAM" id="MobiDB-lite"/>
    </source>
</evidence>
<dbReference type="InterPro" id="IPR051270">
    <property type="entry name" value="Tyrosine-tRNA_ligase_regulator"/>
</dbReference>
<dbReference type="SUPFAM" id="SSF50249">
    <property type="entry name" value="Nucleic acid-binding proteins"/>
    <property type="match status" value="2"/>
</dbReference>
<dbReference type="EMBL" id="OV696691">
    <property type="protein sequence ID" value="CAH1268148.1"/>
    <property type="molecule type" value="Genomic_DNA"/>
</dbReference>
<dbReference type="PANTHER" id="PTHR11586:SF33">
    <property type="entry name" value="AMINOACYL TRNA SYNTHASE COMPLEX-INTERACTING MULTIFUNCTIONAL PROTEIN 1"/>
    <property type="match status" value="1"/>
</dbReference>
<accession>A0A8K0A3F4</accession>
<protein>
    <submittedName>
        <fullName evidence="7">AIMP1 protein</fullName>
    </submittedName>
</protein>
<keyword evidence="8" id="KW-1185">Reference proteome</keyword>
<feature type="region of interest" description="Disordered" evidence="5">
    <location>
        <begin position="85"/>
        <end position="145"/>
    </location>
</feature>
<keyword evidence="4" id="KW-0175">Coiled coil</keyword>
<feature type="domain" description="TRNA-binding" evidence="6">
    <location>
        <begin position="143"/>
        <end position="281"/>
    </location>
</feature>
<evidence type="ECO:0000256" key="2">
    <source>
        <dbReference type="ARBA" id="ARBA00022884"/>
    </source>
</evidence>
<dbReference type="InterPro" id="IPR002547">
    <property type="entry name" value="tRNA-bd_dom"/>
</dbReference>
<name>A0A8K0A3F4_BRALA</name>